<dbReference type="KEGG" id="bxb:DR64_7200"/>
<protein>
    <recommendedName>
        <fullName evidence="4">TauD/TfdA-like domain-containing protein</fullName>
    </recommendedName>
</protein>
<dbReference type="InterPro" id="IPR042098">
    <property type="entry name" value="TauD-like_sf"/>
</dbReference>
<reference evidence="5 6" key="1">
    <citation type="journal article" date="2006" name="Proc. Natl. Acad. Sci. U.S.A.">
        <title>Burkholderia xenovorans LB400 harbors a multi-replicon, 9.73-Mbp genome shaped for versatility.</title>
        <authorList>
            <person name="Chain P.S."/>
            <person name="Denef V.J."/>
            <person name="Konstantinidis K.T."/>
            <person name="Vergez L.M."/>
            <person name="Agullo L."/>
            <person name="Reyes V.L."/>
            <person name="Hauser L."/>
            <person name="Cordova M."/>
            <person name="Gomez L."/>
            <person name="Gonzalez M."/>
            <person name="Land M."/>
            <person name="Lao V."/>
            <person name="Larimer F."/>
            <person name="LiPuma J.J."/>
            <person name="Mahenthiralingam E."/>
            <person name="Malfatti S.A."/>
            <person name="Marx C.J."/>
            <person name="Parnell J.J."/>
            <person name="Ramette A."/>
            <person name="Richardson P."/>
            <person name="Seeger M."/>
            <person name="Smith D."/>
            <person name="Spilker T."/>
            <person name="Sul W.J."/>
            <person name="Tsoi T.V."/>
            <person name="Ulrich L.E."/>
            <person name="Zhulin I.B."/>
            <person name="Tiedje J.M."/>
        </authorList>
    </citation>
    <scope>NUCLEOTIDE SEQUENCE [LARGE SCALE GENOMIC DNA]</scope>
    <source>
        <strain evidence="5 6">LB400</strain>
    </source>
</reference>
<dbReference type="AlphaFoldDB" id="Q13PB1"/>
<keyword evidence="2" id="KW-0560">Oxidoreductase</keyword>
<name>Q13PB1_PARXL</name>
<accession>Q13PB1</accession>
<evidence type="ECO:0000256" key="2">
    <source>
        <dbReference type="ARBA" id="ARBA00023002"/>
    </source>
</evidence>
<dbReference type="InterPro" id="IPR050411">
    <property type="entry name" value="AlphaKG_dependent_hydroxylases"/>
</dbReference>
<dbReference type="GO" id="GO:0017000">
    <property type="term" value="P:antibiotic biosynthetic process"/>
    <property type="evidence" value="ECO:0007669"/>
    <property type="project" value="UniProtKB-KW"/>
</dbReference>
<proteinExistence type="predicted"/>
<dbReference type="PANTHER" id="PTHR10696:SF56">
    <property type="entry name" value="TAUD_TFDA-LIKE DOMAIN-CONTAINING PROTEIN"/>
    <property type="match status" value="1"/>
</dbReference>
<dbReference type="OrthoDB" id="753054at2"/>
<dbReference type="eggNOG" id="COG2175">
    <property type="taxonomic scope" value="Bacteria"/>
</dbReference>
<dbReference type="InterPro" id="IPR003819">
    <property type="entry name" value="TauD/TfdA-like"/>
</dbReference>
<evidence type="ECO:0000256" key="1">
    <source>
        <dbReference type="ARBA" id="ARBA00001954"/>
    </source>
</evidence>
<dbReference type="Proteomes" id="UP000001817">
    <property type="component" value="Chromosome 2"/>
</dbReference>
<evidence type="ECO:0000313" key="5">
    <source>
        <dbReference type="EMBL" id="ABE34078.1"/>
    </source>
</evidence>
<dbReference type="PATRIC" id="fig|266265.5.peg.5845"/>
<dbReference type="Gene3D" id="3.60.130.10">
    <property type="entry name" value="Clavaminate synthase-like"/>
    <property type="match status" value="1"/>
</dbReference>
<dbReference type="PANTHER" id="PTHR10696">
    <property type="entry name" value="GAMMA-BUTYROBETAINE HYDROXYLASE-RELATED"/>
    <property type="match status" value="1"/>
</dbReference>
<keyword evidence="3" id="KW-0045">Antibiotic biosynthesis</keyword>
<dbReference type="SUPFAM" id="SSF51197">
    <property type="entry name" value="Clavaminate synthase-like"/>
    <property type="match status" value="1"/>
</dbReference>
<sequence>MSDELAVLDDTTWQHASQARMEPFSGPITWTSASLTPDDGMIRLGSACRRELDTLVETLRANPLPIVLLNEQDFELEQCRAMMAEAKQMLSDGPGFVIIDKLPLDDYSKDDAKNIYWLLSQMVARPVAQSWDGKMVYDVRDQGKPPGNGVRPDVTNAEQNFHTDNSYNLYPPEYVALLCLQPALEGGISSVVSFYTVYNQMIERHPELLARLYQPYIFDRQREHAPADPKLISHPLFHHEDGHLRCRLSHVHVVNGYRMAGSTLDAEGLEALETLEAVMRERQWCREFFFEPGQIQIVDNQRCGHRRTGFVDYPEAERKRHLVRLWLRDAGRRFYNG</sequence>
<evidence type="ECO:0000259" key="4">
    <source>
        <dbReference type="Pfam" id="PF02668"/>
    </source>
</evidence>
<dbReference type="EMBL" id="CP000271">
    <property type="protein sequence ID" value="ABE34078.1"/>
    <property type="molecule type" value="Genomic_DNA"/>
</dbReference>
<dbReference type="KEGG" id="bxe:Bxe_B1891"/>
<dbReference type="STRING" id="266265.Bxe_B1891"/>
<dbReference type="Pfam" id="PF02668">
    <property type="entry name" value="TauD"/>
    <property type="match status" value="1"/>
</dbReference>
<comment type="cofactor">
    <cofactor evidence="1">
        <name>Fe(2+)</name>
        <dbReference type="ChEBI" id="CHEBI:29033"/>
    </cofactor>
</comment>
<dbReference type="GO" id="GO:0016706">
    <property type="term" value="F:2-oxoglutarate-dependent dioxygenase activity"/>
    <property type="evidence" value="ECO:0007669"/>
    <property type="project" value="UniProtKB-ARBA"/>
</dbReference>
<feature type="domain" description="TauD/TfdA-like" evidence="4">
    <location>
        <begin position="80"/>
        <end position="326"/>
    </location>
</feature>
<evidence type="ECO:0000313" key="6">
    <source>
        <dbReference type="Proteomes" id="UP000001817"/>
    </source>
</evidence>
<keyword evidence="6" id="KW-1185">Reference proteome</keyword>
<dbReference type="RefSeq" id="WP_011491428.1">
    <property type="nucleotide sequence ID" value="NC_007952.1"/>
</dbReference>
<evidence type="ECO:0000256" key="3">
    <source>
        <dbReference type="ARBA" id="ARBA00023194"/>
    </source>
</evidence>
<organism evidence="5 6">
    <name type="scientific">Paraburkholderia xenovorans (strain LB400)</name>
    <dbReference type="NCBI Taxonomy" id="266265"/>
    <lineage>
        <taxon>Bacteria</taxon>
        <taxon>Pseudomonadati</taxon>
        <taxon>Pseudomonadota</taxon>
        <taxon>Betaproteobacteria</taxon>
        <taxon>Burkholderiales</taxon>
        <taxon>Burkholderiaceae</taxon>
        <taxon>Paraburkholderia</taxon>
    </lineage>
</organism>
<gene>
    <name evidence="5" type="ORF">Bxe_B1891</name>
</gene>